<dbReference type="GO" id="GO:0042162">
    <property type="term" value="F:telomeric DNA binding"/>
    <property type="evidence" value="ECO:0007669"/>
    <property type="project" value="TreeGrafter"/>
</dbReference>
<dbReference type="STRING" id="796925.A0A137P2W5"/>
<dbReference type="InterPro" id="IPR045153">
    <property type="entry name" value="Est1/Ebs1-like"/>
</dbReference>
<dbReference type="PANTHER" id="PTHR15696">
    <property type="entry name" value="SMG-7 SUPPRESSOR WITH MORPHOLOGICAL EFFECT ON GENITALIA PROTEIN 7"/>
    <property type="match status" value="1"/>
</dbReference>
<dbReference type="Gene3D" id="3.40.50.1010">
    <property type="entry name" value="5'-nuclease"/>
    <property type="match status" value="1"/>
</dbReference>
<evidence type="ECO:0000259" key="2">
    <source>
        <dbReference type="Pfam" id="PF13638"/>
    </source>
</evidence>
<dbReference type="Gene3D" id="1.25.40.10">
    <property type="entry name" value="Tetratricopeptide repeat domain"/>
    <property type="match status" value="1"/>
</dbReference>
<accession>A0A137P2W5</accession>
<keyword evidence="4" id="KW-1185">Reference proteome</keyword>
<evidence type="ECO:0000259" key="1">
    <source>
        <dbReference type="Pfam" id="PF10373"/>
    </source>
</evidence>
<name>A0A137P2W5_CONC2</name>
<protein>
    <submittedName>
        <fullName evidence="3">Uncharacterized protein</fullName>
    </submittedName>
</protein>
<evidence type="ECO:0000313" key="3">
    <source>
        <dbReference type="EMBL" id="KXN69318.1"/>
    </source>
</evidence>
<dbReference type="GO" id="GO:0000184">
    <property type="term" value="P:nuclear-transcribed mRNA catabolic process, nonsense-mediated decay"/>
    <property type="evidence" value="ECO:0007669"/>
    <property type="project" value="TreeGrafter"/>
</dbReference>
<dbReference type="InterPro" id="IPR002716">
    <property type="entry name" value="PIN_dom"/>
</dbReference>
<dbReference type="AlphaFoldDB" id="A0A137P2W5"/>
<dbReference type="SUPFAM" id="SSF48452">
    <property type="entry name" value="TPR-like"/>
    <property type="match status" value="1"/>
</dbReference>
<gene>
    <name evidence="3" type="ORF">CONCODRAFT_97259</name>
</gene>
<feature type="domain" description="DNA/RNA-binding" evidence="1">
    <location>
        <begin position="92"/>
        <end position="311"/>
    </location>
</feature>
<dbReference type="InterPro" id="IPR018834">
    <property type="entry name" value="DNA/RNA-bd_Est1-type"/>
</dbReference>
<evidence type="ECO:0000313" key="4">
    <source>
        <dbReference type="Proteomes" id="UP000070444"/>
    </source>
</evidence>
<organism evidence="3 4">
    <name type="scientific">Conidiobolus coronatus (strain ATCC 28846 / CBS 209.66 / NRRL 28638)</name>
    <name type="common">Delacroixia coronata</name>
    <dbReference type="NCBI Taxonomy" id="796925"/>
    <lineage>
        <taxon>Eukaryota</taxon>
        <taxon>Fungi</taxon>
        <taxon>Fungi incertae sedis</taxon>
        <taxon>Zoopagomycota</taxon>
        <taxon>Entomophthoromycotina</taxon>
        <taxon>Entomophthoromycetes</taxon>
        <taxon>Entomophthorales</taxon>
        <taxon>Ancylistaceae</taxon>
        <taxon>Conidiobolus</taxon>
    </lineage>
</organism>
<proteinExistence type="predicted"/>
<dbReference type="OrthoDB" id="69928at2759"/>
<dbReference type="PANTHER" id="PTHR15696:SF7">
    <property type="entry name" value="NONSENSE-MEDIATED MRNA DECAY FACTOR"/>
    <property type="match status" value="1"/>
</dbReference>
<dbReference type="InterPro" id="IPR011990">
    <property type="entry name" value="TPR-like_helical_dom_sf"/>
</dbReference>
<reference evidence="3 4" key="1">
    <citation type="journal article" date="2015" name="Genome Biol. Evol.">
        <title>Phylogenomic analyses indicate that early fungi evolved digesting cell walls of algal ancestors of land plants.</title>
        <authorList>
            <person name="Chang Y."/>
            <person name="Wang S."/>
            <person name="Sekimoto S."/>
            <person name="Aerts A.L."/>
            <person name="Choi C."/>
            <person name="Clum A."/>
            <person name="LaButti K.M."/>
            <person name="Lindquist E.A."/>
            <person name="Yee Ngan C."/>
            <person name="Ohm R.A."/>
            <person name="Salamov A.A."/>
            <person name="Grigoriev I.V."/>
            <person name="Spatafora J.W."/>
            <person name="Berbee M.L."/>
        </authorList>
    </citation>
    <scope>NUCLEOTIDE SEQUENCE [LARGE SCALE GENOMIC DNA]</scope>
    <source>
        <strain evidence="3 4">NRRL 28638</strain>
    </source>
</reference>
<sequence length="631" mass="73705">MSEQDLMLQLQDWFYFGLGYFNSLFLYIGKSNNVNINSFPFELINSKDPKSINLAESLQKCLISLGNLYRYQIPQKQPNQKDLDSDSNFKQAEQCYLRSLFINPLNGRAYSQLGILNANTRYPVKFLFYYSLGLMCENPCIISDKNLKFVLNKYTNHGQLSEEDGISSLLDLEYKLIGFYDLITCQNSWNQVIDRITKFGGIFVEDMENRASEIDSLMEEAYPNRHWSESVLQIVIILLFNCWRMTQFKKDLPSNTPQSCIDILYKIQYHCFKLSIRTMNLWIENIGYNQNTKMNLVSIFSDFWISNTELCFRFCEDNTIKTELNNFIVKLSKVYNSLYHLHVGKSQLTADDFKELHRRPSRHDFIAWGALPLANCHRQLDISHSALTTNESLATMIIIARWFEMIHLIYQSPEFALSFPINPQLLTMGHQTPTKPRNKVSDIMVKMAELRLQDQVEKLEKMLLKKIPIQIIPDAHVLLTHFNWVEDWIKRAKVRVIITRSTLDELDELKKGTGNLSFQARNIVRKFDSWGTKYNKERIFIDATDYSSHQLLSSKQIVKIEQNDQLVEYFQKHQYLLNELAKISQDVKTNVTSKWETYLTTDSPALLELVDLFGLQGIKANKMISKLKQNN</sequence>
<dbReference type="Proteomes" id="UP000070444">
    <property type="component" value="Unassembled WGS sequence"/>
</dbReference>
<dbReference type="Pfam" id="PF10373">
    <property type="entry name" value="EST1_DNA_bind"/>
    <property type="match status" value="1"/>
</dbReference>
<dbReference type="EMBL" id="KQ964539">
    <property type="protein sequence ID" value="KXN69318.1"/>
    <property type="molecule type" value="Genomic_DNA"/>
</dbReference>
<dbReference type="GO" id="GO:0005697">
    <property type="term" value="C:telomerase holoenzyme complex"/>
    <property type="evidence" value="ECO:0007669"/>
    <property type="project" value="TreeGrafter"/>
</dbReference>
<dbReference type="GO" id="GO:0070034">
    <property type="term" value="F:telomerase RNA binding"/>
    <property type="evidence" value="ECO:0007669"/>
    <property type="project" value="TreeGrafter"/>
</dbReference>
<feature type="domain" description="PIN" evidence="2">
    <location>
        <begin position="471"/>
        <end position="552"/>
    </location>
</feature>
<dbReference type="Pfam" id="PF13638">
    <property type="entry name" value="PIN_4"/>
    <property type="match status" value="1"/>
</dbReference>